<dbReference type="CDD" id="cd07012">
    <property type="entry name" value="PBP2_Bug_TTT"/>
    <property type="match status" value="1"/>
</dbReference>
<name>A0A346A2Q4_9HYPH</name>
<sequence length="342" mass="36681">MRNGRTMTAACNATRSTTPRMALAVALGLIAYTTTVTAGRAETYPSRPITLVIPYPPGGNVDVSARILQRSIGDTLGQPLIVENRPGGAGLIAGNFVLRAKPDGYTLFVASNGPILLGPLITKDAPYRWQDSFIPISSISQAPTLLLVRKDFPAKTVSDFVEYARKNPEAIKVGYGGVGSINNMVSELMQQVTGVKWLGVNYRGNAPLMTDLIGDHVDAAFIQPVDALPHVESGAVRVLAVIAGKRMEKLPSVPTMAEAGYPNVTGLTFNGLYAPKGTPQQVIDKLSAVMRQALRKPEAVAAFEKLGSEAYPSTPTEFTKFMTEQTAVWSEVVKKSHIQVDN</sequence>
<dbReference type="OrthoDB" id="8443386at2"/>
<proteinExistence type="inferred from homology"/>
<reference evidence="2 3" key="1">
    <citation type="submission" date="2018-07" db="EMBL/GenBank/DDBJ databases">
        <authorList>
            <person name="Quirk P.G."/>
            <person name="Krulwich T.A."/>
        </authorList>
    </citation>
    <scope>NUCLEOTIDE SEQUENCE [LARGE SCALE GENOMIC DNA]</scope>
    <source>
        <strain evidence="2 3">CC-BB4</strain>
    </source>
</reference>
<dbReference type="EMBL" id="CP031417">
    <property type="protein sequence ID" value="AXK83451.1"/>
    <property type="molecule type" value="Genomic_DNA"/>
</dbReference>
<dbReference type="RefSeq" id="WP_115693830.1">
    <property type="nucleotide sequence ID" value="NZ_CP031417.1"/>
</dbReference>
<keyword evidence="3" id="KW-1185">Reference proteome</keyword>
<organism evidence="2 3">
    <name type="scientific">Pseudolabrys taiwanensis</name>
    <dbReference type="NCBI Taxonomy" id="331696"/>
    <lineage>
        <taxon>Bacteria</taxon>
        <taxon>Pseudomonadati</taxon>
        <taxon>Pseudomonadota</taxon>
        <taxon>Alphaproteobacteria</taxon>
        <taxon>Hyphomicrobiales</taxon>
        <taxon>Xanthobacteraceae</taxon>
        <taxon>Pseudolabrys</taxon>
    </lineage>
</organism>
<dbReference type="Gene3D" id="3.40.190.150">
    <property type="entry name" value="Bordetella uptake gene, domain 1"/>
    <property type="match status" value="1"/>
</dbReference>
<dbReference type="PIRSF" id="PIRSF017082">
    <property type="entry name" value="YflP"/>
    <property type="match status" value="1"/>
</dbReference>
<dbReference type="AlphaFoldDB" id="A0A346A2Q4"/>
<dbReference type="Pfam" id="PF03401">
    <property type="entry name" value="TctC"/>
    <property type="match status" value="1"/>
</dbReference>
<accession>A0A346A2Q4</accession>
<dbReference type="Proteomes" id="UP000254889">
    <property type="component" value="Chromosome"/>
</dbReference>
<dbReference type="InterPro" id="IPR042100">
    <property type="entry name" value="Bug_dom1"/>
</dbReference>
<comment type="similarity">
    <text evidence="1">Belongs to the UPF0065 (bug) family.</text>
</comment>
<protein>
    <submittedName>
        <fullName evidence="2">Tripartite tricarboxylate transporter substrate binding protein</fullName>
    </submittedName>
</protein>
<dbReference type="PANTHER" id="PTHR42928:SF5">
    <property type="entry name" value="BLR1237 PROTEIN"/>
    <property type="match status" value="1"/>
</dbReference>
<gene>
    <name evidence="2" type="ORF">DW352_24745</name>
</gene>
<dbReference type="InterPro" id="IPR005064">
    <property type="entry name" value="BUG"/>
</dbReference>
<dbReference type="PANTHER" id="PTHR42928">
    <property type="entry name" value="TRICARBOXYLATE-BINDING PROTEIN"/>
    <property type="match status" value="1"/>
</dbReference>
<dbReference type="Gene3D" id="3.40.190.10">
    <property type="entry name" value="Periplasmic binding protein-like II"/>
    <property type="match status" value="1"/>
</dbReference>
<dbReference type="KEGG" id="ptaw:DW352_24745"/>
<dbReference type="SUPFAM" id="SSF53850">
    <property type="entry name" value="Periplasmic binding protein-like II"/>
    <property type="match status" value="1"/>
</dbReference>
<evidence type="ECO:0000256" key="1">
    <source>
        <dbReference type="ARBA" id="ARBA00006987"/>
    </source>
</evidence>
<evidence type="ECO:0000313" key="3">
    <source>
        <dbReference type="Proteomes" id="UP000254889"/>
    </source>
</evidence>
<evidence type="ECO:0000313" key="2">
    <source>
        <dbReference type="EMBL" id="AXK83451.1"/>
    </source>
</evidence>